<dbReference type="GO" id="GO:0004553">
    <property type="term" value="F:hydrolase activity, hydrolyzing O-glycosyl compounds"/>
    <property type="evidence" value="ECO:0007669"/>
    <property type="project" value="UniProtKB-ARBA"/>
</dbReference>
<dbReference type="InterPro" id="IPR011013">
    <property type="entry name" value="Gal_mutarotase_sf_dom"/>
</dbReference>
<dbReference type="GO" id="GO:0005975">
    <property type="term" value="P:carbohydrate metabolic process"/>
    <property type="evidence" value="ECO:0007669"/>
    <property type="project" value="InterPro"/>
</dbReference>
<dbReference type="SUPFAM" id="SSF74650">
    <property type="entry name" value="Galactose mutarotase-like"/>
    <property type="match status" value="1"/>
</dbReference>
<accession>A0A4R7V727</accession>
<dbReference type="GO" id="GO:0030246">
    <property type="term" value="F:carbohydrate binding"/>
    <property type="evidence" value="ECO:0007669"/>
    <property type="project" value="InterPro"/>
</dbReference>
<feature type="domain" description="GH15-like" evidence="3">
    <location>
        <begin position="292"/>
        <end position="680"/>
    </location>
</feature>
<feature type="chain" id="PRO_5039496256" evidence="2">
    <location>
        <begin position="22"/>
        <end position="702"/>
    </location>
</feature>
<dbReference type="InterPro" id="IPR014718">
    <property type="entry name" value="GH-type_carb-bd"/>
</dbReference>
<proteinExistence type="predicted"/>
<sequence length="702" mass="75479">MRSTVLLSVLALVATTAAAPAGGGEAPGAPGDPAVYQPADKQGLGTAHGGPESPVWFTLGGGRMTEVFYPDLSTPATRELALLVTDGRSFTEEFRGRTEQVGDLTYRQSARGTGWSATATYVTDPKRATVLVDVSFTSTRPLKVFALYDPALSREGNDDTGASGDTLVASDAGAATALVAGDGFRATSTGYLGKSDGRTDLADHRMDWRYPKAGPGNVVQTGELTLDGVRHKKDTLALGFGTTRSEAVRTARASLSTGFRSTSALYAKGWQEYVSGLRKPPSSVASAKERAVYRSSLLVLAASEDKRHRGAYIAAPGFPWAFGFDRQIAPEFGSYALVWPRDLYQIATGLLAAGDKAGANRALDFMLTVQQQPDGHLAQNTRVTGEPYWTSVQLDESAAPMLLAWQLKRTDRSTLDGLRRAADFMVSYPNAPFTEQERWENQSGYSPGTIAAEIAGLVCLADLLNRAGDPASANRYLRVADDWESKVESWTATSTGPLSPSPYYLRLTKDGNPNAGTTYNLGDNNVGEVDQRAVVDPSFLELVRLGIRPANDPVVENTVEVVDETLGERTPVGQLWHRFTGDGYGEQADGGPWNVNWPTPTRTYGRLWPIFAGERGEYELLAGEPSAANSRLRTIAATANSGLMLPEQVWDERAPQRAGTPTTSATPLAWTHAQYVRLAWSLTAGHPVEQPSVVACRYVDAC</sequence>
<dbReference type="InterPro" id="IPR011613">
    <property type="entry name" value="GH15-like"/>
</dbReference>
<protein>
    <submittedName>
        <fullName evidence="5">Glucoamylase</fullName>
    </submittedName>
</protein>
<dbReference type="OrthoDB" id="9806081at2"/>
<evidence type="ECO:0000256" key="1">
    <source>
        <dbReference type="SAM" id="MobiDB-lite"/>
    </source>
</evidence>
<evidence type="ECO:0000256" key="2">
    <source>
        <dbReference type="SAM" id="SignalP"/>
    </source>
</evidence>
<dbReference type="PANTHER" id="PTHR31616:SF0">
    <property type="entry name" value="GLUCAN 1,4-ALPHA-GLUCOSIDASE"/>
    <property type="match status" value="1"/>
</dbReference>
<dbReference type="RefSeq" id="WP_133906425.1">
    <property type="nucleotide sequence ID" value="NZ_SOCP01000013.1"/>
</dbReference>
<dbReference type="PANTHER" id="PTHR31616">
    <property type="entry name" value="TREHALASE"/>
    <property type="match status" value="1"/>
</dbReference>
<name>A0A4R7V727_9PSEU</name>
<dbReference type="Proteomes" id="UP000294927">
    <property type="component" value="Unassembled WGS sequence"/>
</dbReference>
<dbReference type="Gene3D" id="1.50.10.10">
    <property type="match status" value="1"/>
</dbReference>
<evidence type="ECO:0000313" key="5">
    <source>
        <dbReference type="EMBL" id="TDV44840.1"/>
    </source>
</evidence>
<keyword evidence="2" id="KW-0732">Signal</keyword>
<feature type="region of interest" description="Disordered" evidence="1">
    <location>
        <begin position="19"/>
        <end position="50"/>
    </location>
</feature>
<dbReference type="Gene3D" id="2.70.98.10">
    <property type="match status" value="1"/>
</dbReference>
<organism evidence="5 6">
    <name type="scientific">Actinophytocola oryzae</name>
    <dbReference type="NCBI Taxonomy" id="502181"/>
    <lineage>
        <taxon>Bacteria</taxon>
        <taxon>Bacillati</taxon>
        <taxon>Actinomycetota</taxon>
        <taxon>Actinomycetes</taxon>
        <taxon>Pseudonocardiales</taxon>
        <taxon>Pseudonocardiaceae</taxon>
    </lineage>
</organism>
<keyword evidence="6" id="KW-1185">Reference proteome</keyword>
<dbReference type="InterPro" id="IPR008928">
    <property type="entry name" value="6-hairpin_glycosidase_sf"/>
</dbReference>
<dbReference type="InterPro" id="IPR012341">
    <property type="entry name" value="6hp_glycosidase-like_sf"/>
</dbReference>
<feature type="domain" description="Glucodextranase N-terminal" evidence="4">
    <location>
        <begin position="26"/>
        <end position="274"/>
    </location>
</feature>
<dbReference type="GO" id="GO:0016757">
    <property type="term" value="F:glycosyltransferase activity"/>
    <property type="evidence" value="ECO:0007669"/>
    <property type="project" value="UniProtKB-ARBA"/>
</dbReference>
<reference evidence="5 6" key="1">
    <citation type="submission" date="2019-03" db="EMBL/GenBank/DDBJ databases">
        <title>Genomic Encyclopedia of Archaeal and Bacterial Type Strains, Phase II (KMG-II): from individual species to whole genera.</title>
        <authorList>
            <person name="Goeker M."/>
        </authorList>
    </citation>
    <scope>NUCLEOTIDE SEQUENCE [LARGE SCALE GENOMIC DNA]</scope>
    <source>
        <strain evidence="5 6">DSM 45499</strain>
    </source>
</reference>
<evidence type="ECO:0000313" key="6">
    <source>
        <dbReference type="Proteomes" id="UP000294927"/>
    </source>
</evidence>
<evidence type="ECO:0000259" key="3">
    <source>
        <dbReference type="Pfam" id="PF00723"/>
    </source>
</evidence>
<dbReference type="CDD" id="cd07430">
    <property type="entry name" value="GH15_N"/>
    <property type="match status" value="1"/>
</dbReference>
<dbReference type="InterPro" id="IPR015220">
    <property type="entry name" value="Glucodextranase_N"/>
</dbReference>
<dbReference type="AlphaFoldDB" id="A0A4R7V727"/>
<dbReference type="SUPFAM" id="SSF48208">
    <property type="entry name" value="Six-hairpin glycosidases"/>
    <property type="match status" value="1"/>
</dbReference>
<gene>
    <name evidence="5" type="ORF">CLV71_11399</name>
</gene>
<feature type="signal peptide" evidence="2">
    <location>
        <begin position="1"/>
        <end position="21"/>
    </location>
</feature>
<evidence type="ECO:0000259" key="4">
    <source>
        <dbReference type="Pfam" id="PF09137"/>
    </source>
</evidence>
<comment type="caution">
    <text evidence="5">The sequence shown here is derived from an EMBL/GenBank/DDBJ whole genome shotgun (WGS) entry which is preliminary data.</text>
</comment>
<dbReference type="Pfam" id="PF00723">
    <property type="entry name" value="Glyco_hydro_15"/>
    <property type="match status" value="1"/>
</dbReference>
<dbReference type="Pfam" id="PF09137">
    <property type="entry name" value="Glucodextran_N"/>
    <property type="match status" value="1"/>
</dbReference>
<dbReference type="EMBL" id="SOCP01000013">
    <property type="protein sequence ID" value="TDV44840.1"/>
    <property type="molecule type" value="Genomic_DNA"/>
</dbReference>